<evidence type="ECO:0000313" key="14">
    <source>
        <dbReference type="EMBL" id="PWW31185.1"/>
    </source>
</evidence>
<keyword evidence="3 12" id="KW-0813">Transport</keyword>
<dbReference type="HAMAP" id="MF_01393">
    <property type="entry name" value="ATP_synth_a_bact"/>
    <property type="match status" value="1"/>
</dbReference>
<dbReference type="GO" id="GO:0046933">
    <property type="term" value="F:proton-transporting ATP synthase activity, rotational mechanism"/>
    <property type="evidence" value="ECO:0007669"/>
    <property type="project" value="UniProtKB-UniRule"/>
</dbReference>
<dbReference type="NCBIfam" id="TIGR01131">
    <property type="entry name" value="ATP_synt_6_or_A"/>
    <property type="match status" value="1"/>
</dbReference>
<evidence type="ECO:0000256" key="11">
    <source>
        <dbReference type="ARBA" id="ARBA00023310"/>
    </source>
</evidence>
<dbReference type="PANTHER" id="PTHR42823:SF3">
    <property type="entry name" value="ATP SYNTHASE SUBUNIT A, CHLOROPLASTIC"/>
    <property type="match status" value="1"/>
</dbReference>
<keyword evidence="6 12" id="KW-0812">Transmembrane</keyword>
<evidence type="ECO:0000256" key="9">
    <source>
        <dbReference type="ARBA" id="ARBA00023065"/>
    </source>
</evidence>
<evidence type="ECO:0000256" key="13">
    <source>
        <dbReference type="RuleBase" id="RU000483"/>
    </source>
</evidence>
<dbReference type="FunFam" id="1.20.120.220:FF:000005">
    <property type="entry name" value="ATP synthase subunit a"/>
    <property type="match status" value="1"/>
</dbReference>
<dbReference type="Gene3D" id="1.20.120.220">
    <property type="entry name" value="ATP synthase, F0 complex, subunit A"/>
    <property type="match status" value="1"/>
</dbReference>
<sequence length="237" mass="26468">MHHEAPIVEFLGLNFNLSNVLMITVASAVVFIIALLSTRRLAMKPAGMQNFFEWIMDFVKNIINSTMDWKTGGRFHILGLTLIMYIFVSNMLGLPFAITYDHTLWWKSPTADPVITLTLAAMVVGLSHYYGVKLKGVGEYGREFFRPMPFLFPLKIIEEFANTLTLGLRLYGNIYAGEILLTLLVGGLAHAGVGGMLAAILPTIVWQGFSIFVGSIQAFIFCMLTMVYMAHKVSHDH</sequence>
<evidence type="ECO:0000256" key="5">
    <source>
        <dbReference type="ARBA" id="ARBA00022547"/>
    </source>
</evidence>
<evidence type="ECO:0000256" key="4">
    <source>
        <dbReference type="ARBA" id="ARBA00022475"/>
    </source>
</evidence>
<dbReference type="PANTHER" id="PTHR42823">
    <property type="entry name" value="ATP SYNTHASE SUBUNIT A, CHLOROPLASTIC"/>
    <property type="match status" value="1"/>
</dbReference>
<evidence type="ECO:0000313" key="15">
    <source>
        <dbReference type="Proteomes" id="UP000247150"/>
    </source>
</evidence>
<evidence type="ECO:0000256" key="12">
    <source>
        <dbReference type="HAMAP-Rule" id="MF_01393"/>
    </source>
</evidence>
<dbReference type="InterPro" id="IPR035908">
    <property type="entry name" value="F0_ATP_A_sf"/>
</dbReference>
<dbReference type="PROSITE" id="PS00449">
    <property type="entry name" value="ATPASE_A"/>
    <property type="match status" value="1"/>
</dbReference>
<comment type="caution">
    <text evidence="14">The sequence shown here is derived from an EMBL/GenBank/DDBJ whole genome shotgun (WGS) entry which is preliminary data.</text>
</comment>
<evidence type="ECO:0000256" key="1">
    <source>
        <dbReference type="ARBA" id="ARBA00004141"/>
    </source>
</evidence>
<keyword evidence="7 12" id="KW-0375">Hydrogen ion transport</keyword>
<dbReference type="SUPFAM" id="SSF81336">
    <property type="entry name" value="F1F0 ATP synthase subunit A"/>
    <property type="match status" value="1"/>
</dbReference>
<keyword evidence="10 12" id="KW-0472">Membrane</keyword>
<evidence type="ECO:0000256" key="2">
    <source>
        <dbReference type="ARBA" id="ARBA00006810"/>
    </source>
</evidence>
<dbReference type="InterPro" id="IPR045082">
    <property type="entry name" value="ATP_syn_F0_a_bact/chloroplast"/>
</dbReference>
<organism evidence="14 15">
    <name type="scientific">Cytobacillus oceanisediminis</name>
    <dbReference type="NCBI Taxonomy" id="665099"/>
    <lineage>
        <taxon>Bacteria</taxon>
        <taxon>Bacillati</taxon>
        <taxon>Bacillota</taxon>
        <taxon>Bacilli</taxon>
        <taxon>Bacillales</taxon>
        <taxon>Bacillaceae</taxon>
        <taxon>Cytobacillus</taxon>
    </lineage>
</organism>
<feature type="transmembrane region" description="Helical" evidence="12">
    <location>
        <begin position="75"/>
        <end position="94"/>
    </location>
</feature>
<keyword evidence="9 12" id="KW-0406">Ion transport</keyword>
<dbReference type="OrthoDB" id="9789241at2"/>
<dbReference type="GO" id="GO:0042777">
    <property type="term" value="P:proton motive force-driven plasma membrane ATP synthesis"/>
    <property type="evidence" value="ECO:0007669"/>
    <property type="project" value="TreeGrafter"/>
</dbReference>
<keyword evidence="8 12" id="KW-1133">Transmembrane helix</keyword>
<comment type="subcellular location">
    <subcellularLocation>
        <location evidence="12 13">Cell membrane</location>
        <topology evidence="12 13">Multi-pass membrane protein</topology>
    </subcellularLocation>
    <subcellularLocation>
        <location evidence="1">Membrane</location>
        <topology evidence="1">Multi-pass membrane protein</topology>
    </subcellularLocation>
</comment>
<evidence type="ECO:0000256" key="10">
    <source>
        <dbReference type="ARBA" id="ARBA00023136"/>
    </source>
</evidence>
<dbReference type="GO" id="GO:0005886">
    <property type="term" value="C:plasma membrane"/>
    <property type="evidence" value="ECO:0007669"/>
    <property type="project" value="UniProtKB-SubCell"/>
</dbReference>
<dbReference type="EMBL" id="QGTW01000002">
    <property type="protein sequence ID" value="PWW31185.1"/>
    <property type="molecule type" value="Genomic_DNA"/>
</dbReference>
<feature type="transmembrane region" description="Helical" evidence="12">
    <location>
        <begin position="211"/>
        <end position="230"/>
    </location>
</feature>
<dbReference type="GO" id="GO:0045259">
    <property type="term" value="C:proton-transporting ATP synthase complex"/>
    <property type="evidence" value="ECO:0007669"/>
    <property type="project" value="UniProtKB-KW"/>
</dbReference>
<reference evidence="14 15" key="1">
    <citation type="submission" date="2018-05" db="EMBL/GenBank/DDBJ databases">
        <title>Freshwater and sediment microbial communities from various areas in North America, analyzing microbe dynamics in response to fracking.</title>
        <authorList>
            <person name="Lamendella R."/>
        </authorList>
    </citation>
    <scope>NUCLEOTIDE SEQUENCE [LARGE SCALE GENOMIC DNA]</scope>
    <source>
        <strain evidence="14 15">15_TX</strain>
    </source>
</reference>
<feature type="transmembrane region" description="Helical" evidence="12">
    <location>
        <begin position="114"/>
        <end position="132"/>
    </location>
</feature>
<dbReference type="Pfam" id="PF00119">
    <property type="entry name" value="ATP-synt_A"/>
    <property type="match status" value="1"/>
</dbReference>
<keyword evidence="5 12" id="KW-0138">CF(0)</keyword>
<dbReference type="InterPro" id="IPR000568">
    <property type="entry name" value="ATP_synth_F0_asu"/>
</dbReference>
<proteinExistence type="inferred from homology"/>
<gene>
    <name evidence="12" type="primary">atpB</name>
    <name evidence="14" type="ORF">DFO73_102180</name>
</gene>
<protein>
    <recommendedName>
        <fullName evidence="12 13">ATP synthase subunit a</fullName>
    </recommendedName>
    <alternativeName>
        <fullName evidence="12">ATP synthase F0 sector subunit a</fullName>
    </alternativeName>
    <alternativeName>
        <fullName evidence="12">F-ATPase subunit 6</fullName>
    </alternativeName>
</protein>
<comment type="similarity">
    <text evidence="2 12 13">Belongs to the ATPase A chain family.</text>
</comment>
<feature type="transmembrane region" description="Helical" evidence="12">
    <location>
        <begin position="20"/>
        <end position="38"/>
    </location>
</feature>
<evidence type="ECO:0000256" key="7">
    <source>
        <dbReference type="ARBA" id="ARBA00022781"/>
    </source>
</evidence>
<dbReference type="InterPro" id="IPR023011">
    <property type="entry name" value="ATP_synth_F0_asu_AS"/>
</dbReference>
<dbReference type="AlphaFoldDB" id="A0A2V3A410"/>
<evidence type="ECO:0000256" key="6">
    <source>
        <dbReference type="ARBA" id="ARBA00022692"/>
    </source>
</evidence>
<accession>A0A2V3A410</accession>
<keyword evidence="4 12" id="KW-1003">Cell membrane</keyword>
<evidence type="ECO:0000256" key="8">
    <source>
        <dbReference type="ARBA" id="ARBA00022989"/>
    </source>
</evidence>
<dbReference type="RefSeq" id="WP_110063729.1">
    <property type="nucleotide sequence ID" value="NZ_QGTW01000002.1"/>
</dbReference>
<name>A0A2V3A410_9BACI</name>
<evidence type="ECO:0000256" key="3">
    <source>
        <dbReference type="ARBA" id="ARBA00022448"/>
    </source>
</evidence>
<dbReference type="PRINTS" id="PR00123">
    <property type="entry name" value="ATPASEA"/>
</dbReference>
<keyword evidence="11 12" id="KW-0066">ATP synthesis</keyword>
<dbReference type="CDD" id="cd00310">
    <property type="entry name" value="ATP-synt_Fo_a_6"/>
    <property type="match status" value="1"/>
</dbReference>
<dbReference type="Proteomes" id="UP000247150">
    <property type="component" value="Unassembled WGS sequence"/>
</dbReference>
<feature type="transmembrane region" description="Helical" evidence="12">
    <location>
        <begin position="179"/>
        <end position="205"/>
    </location>
</feature>
<comment type="function">
    <text evidence="12 13">Key component of the proton channel; it plays a direct role in the translocation of protons across the membrane.</text>
</comment>
<dbReference type="NCBIfam" id="NF004479">
    <property type="entry name" value="PRK05815.1-4"/>
    <property type="match status" value="1"/>
</dbReference>